<gene>
    <name evidence="1" type="ORF">Ga0061063_2020</name>
</gene>
<name>A0A0K6H078_9NEIS</name>
<proteinExistence type="predicted"/>
<evidence type="ECO:0000313" key="2">
    <source>
        <dbReference type="Proteomes" id="UP000243535"/>
    </source>
</evidence>
<evidence type="ECO:0000313" key="1">
    <source>
        <dbReference type="EMBL" id="CUA84221.1"/>
    </source>
</evidence>
<sequence length="173" mass="18820">MPKIRVFADTNVILESFRTGCWTAICNHFAIETVEKCVEETLTGNPGDPRHVAVPPAELKAGLVAQHQVTRKELATLVLSNPSCSTLDDGEKHLFAWLFANKLLPSQVIVVTTADKAALVASNGLGWLDCMTSLEDLARKAGVGRVNLDALALQYREDWLSGIKTKIKLGIIP</sequence>
<dbReference type="OrthoDB" id="8561189at2"/>
<dbReference type="STRING" id="375574.GCA_001418035_01810"/>
<evidence type="ECO:0008006" key="3">
    <source>
        <dbReference type="Google" id="ProtNLM"/>
    </source>
</evidence>
<accession>A0A0K6H078</accession>
<protein>
    <recommendedName>
        <fullName evidence="3">PIN domain-containing protein</fullName>
    </recommendedName>
</protein>
<organism evidence="1 2">
    <name type="scientific">Gulbenkiania indica</name>
    <dbReference type="NCBI Taxonomy" id="375574"/>
    <lineage>
        <taxon>Bacteria</taxon>
        <taxon>Pseudomonadati</taxon>
        <taxon>Pseudomonadota</taxon>
        <taxon>Betaproteobacteria</taxon>
        <taxon>Neisseriales</taxon>
        <taxon>Chromobacteriaceae</taxon>
        <taxon>Gulbenkiania</taxon>
    </lineage>
</organism>
<dbReference type="Proteomes" id="UP000243535">
    <property type="component" value="Unassembled WGS sequence"/>
</dbReference>
<dbReference type="RefSeq" id="WP_055434060.1">
    <property type="nucleotide sequence ID" value="NZ_CYHA01000004.1"/>
</dbReference>
<keyword evidence="2" id="KW-1185">Reference proteome</keyword>
<reference evidence="2" key="1">
    <citation type="submission" date="2015-08" db="EMBL/GenBank/DDBJ databases">
        <authorList>
            <person name="Varghese N."/>
        </authorList>
    </citation>
    <scope>NUCLEOTIDE SEQUENCE [LARGE SCALE GENOMIC DNA]</scope>
    <source>
        <strain evidence="2">DSM 17901</strain>
    </source>
</reference>
<dbReference type="AlphaFoldDB" id="A0A0K6H078"/>
<dbReference type="EMBL" id="CYHA01000004">
    <property type="protein sequence ID" value="CUA84221.1"/>
    <property type="molecule type" value="Genomic_DNA"/>
</dbReference>